<dbReference type="STRING" id="314271.RB2654_23243"/>
<evidence type="ECO:0000256" key="3">
    <source>
        <dbReference type="ARBA" id="ARBA00022519"/>
    </source>
</evidence>
<dbReference type="Gene3D" id="3.30.465.10">
    <property type="match status" value="1"/>
</dbReference>
<keyword evidence="5 9" id="KW-0874">Quinone</keyword>
<feature type="binding site" evidence="9 11">
    <location>
        <begin position="70"/>
        <end position="74"/>
    </location>
    <ligand>
        <name>FAD</name>
        <dbReference type="ChEBI" id="CHEBI:57692"/>
    </ligand>
</feature>
<dbReference type="Gene3D" id="3.30.1370.20">
    <property type="entry name" value="D-lactate dehydrogenase, cap domain, subdomain 2"/>
    <property type="match status" value="1"/>
</dbReference>
<dbReference type="InterPro" id="IPR036318">
    <property type="entry name" value="FAD-bd_PCMH-like_sf"/>
</dbReference>
<dbReference type="InterPro" id="IPR006094">
    <property type="entry name" value="Oxid_FAD_bind_N"/>
</dbReference>
<dbReference type="GO" id="GO:0022904">
    <property type="term" value="P:respiratory electron transport chain"/>
    <property type="evidence" value="ECO:0007669"/>
    <property type="project" value="InterPro"/>
</dbReference>
<evidence type="ECO:0000256" key="8">
    <source>
        <dbReference type="ARBA" id="ARBA00023136"/>
    </source>
</evidence>
<dbReference type="GO" id="GO:0071949">
    <property type="term" value="F:FAD binding"/>
    <property type="evidence" value="ECO:0007669"/>
    <property type="project" value="InterPro"/>
</dbReference>
<dbReference type="GO" id="GO:0048038">
    <property type="term" value="F:quinone binding"/>
    <property type="evidence" value="ECO:0007669"/>
    <property type="project" value="UniProtKB-KW"/>
</dbReference>
<feature type="binding site" evidence="9 11">
    <location>
        <begin position="78"/>
        <end position="79"/>
    </location>
    <ligand>
        <name>FAD</name>
        <dbReference type="ChEBI" id="CHEBI:57692"/>
    </ligand>
</feature>
<evidence type="ECO:0000256" key="10">
    <source>
        <dbReference type="PIRNR" id="PIRNR000101"/>
    </source>
</evidence>
<keyword evidence="4 9" id="KW-0285">Flavoprotein</keyword>
<dbReference type="InterPro" id="IPR015409">
    <property type="entry name" value="Lactate_DH_C"/>
</dbReference>
<dbReference type="InterPro" id="IPR051264">
    <property type="entry name" value="FAD-oxidored/transferase_4"/>
</dbReference>
<comment type="similarity">
    <text evidence="9">Belongs to the quinone-dependent D-lactate dehydrogenase family.</text>
</comment>
<evidence type="ECO:0000256" key="1">
    <source>
        <dbReference type="ARBA" id="ARBA00001974"/>
    </source>
</evidence>
<dbReference type="InterPro" id="IPR016166">
    <property type="entry name" value="FAD-bd_PCMH"/>
</dbReference>
<dbReference type="Pfam" id="PF09330">
    <property type="entry name" value="Lact-deh-memb"/>
    <property type="match status" value="1"/>
</dbReference>
<dbReference type="PROSITE" id="PS51387">
    <property type="entry name" value="FAD_PCMH"/>
    <property type="match status" value="1"/>
</dbReference>
<evidence type="ECO:0000256" key="4">
    <source>
        <dbReference type="ARBA" id="ARBA00022630"/>
    </source>
</evidence>
<dbReference type="NCBIfam" id="NF008387">
    <property type="entry name" value="PRK11183.1"/>
    <property type="match status" value="1"/>
</dbReference>
<dbReference type="OrthoDB" id="9772552at2"/>
<comment type="cofactor">
    <cofactor evidence="1 9 10 11">
        <name>FAD</name>
        <dbReference type="ChEBI" id="CHEBI:57692"/>
    </cofactor>
</comment>
<dbReference type="AlphaFoldDB" id="A3VK24"/>
<feature type="binding site" evidence="9 11">
    <location>
        <position position="136"/>
    </location>
    <ligand>
        <name>FAD</name>
        <dbReference type="ChEBI" id="CHEBI:57692"/>
    </ligand>
</feature>
<keyword evidence="14" id="KW-1185">Reference proteome</keyword>
<feature type="binding site" evidence="9 11">
    <location>
        <position position="153"/>
    </location>
    <ligand>
        <name>FAD</name>
        <dbReference type="ChEBI" id="CHEBI:57692"/>
    </ligand>
</feature>
<dbReference type="SUPFAM" id="SSF56176">
    <property type="entry name" value="FAD-binding/transporter-associated domain-like"/>
    <property type="match status" value="1"/>
</dbReference>
<evidence type="ECO:0000256" key="5">
    <source>
        <dbReference type="ARBA" id="ARBA00022719"/>
    </source>
</evidence>
<dbReference type="PIRSF" id="PIRSF000101">
    <property type="entry name" value="D-lactate_dh"/>
    <property type="match status" value="1"/>
</dbReference>
<keyword evidence="7 9" id="KW-0560">Oxidoreductase</keyword>
<dbReference type="EC" id="1.1.5.12" evidence="9"/>
<dbReference type="InterPro" id="IPR016172">
    <property type="entry name" value="D-lactate_DH_C-sub1"/>
</dbReference>
<protein>
    <recommendedName>
        <fullName evidence="9">Quinone-dependent D-lactate dehydrogenase</fullName>
        <ecNumber evidence="9">1.1.5.12</ecNumber>
    </recommendedName>
    <alternativeName>
        <fullName evidence="9">D-lactate dehydrogenase</fullName>
        <shortName evidence="9">D-LDH</shortName>
    </alternativeName>
</protein>
<dbReference type="FunFam" id="3.30.43.10:FF:000005">
    <property type="entry name" value="Quinone-dependent D-lactate dehydrogenase"/>
    <property type="match status" value="1"/>
</dbReference>
<dbReference type="GO" id="GO:0031234">
    <property type="term" value="C:extrinsic component of cytoplasmic side of plasma membrane"/>
    <property type="evidence" value="ECO:0007669"/>
    <property type="project" value="UniProtKB-UniRule"/>
</dbReference>
<dbReference type="Pfam" id="PF01565">
    <property type="entry name" value="FAD_binding_4"/>
    <property type="match status" value="1"/>
</dbReference>
<evidence type="ECO:0000256" key="11">
    <source>
        <dbReference type="PIRSR" id="PIRSR000101-1"/>
    </source>
</evidence>
<evidence type="ECO:0000313" key="14">
    <source>
        <dbReference type="Proteomes" id="UP000002931"/>
    </source>
</evidence>
<dbReference type="EMBL" id="AAMT01000016">
    <property type="protein sequence ID" value="EAQ11329.1"/>
    <property type="molecule type" value="Genomic_DNA"/>
</dbReference>
<reference evidence="13 14" key="1">
    <citation type="journal article" date="2010" name="J. Bacteriol.">
        <title>Genome sequences of Pelagibaca bermudensis HTCC2601T and Maritimibacter alkaliphilus HTCC2654T, the type strains of two marine Roseobacter genera.</title>
        <authorList>
            <person name="Thrash J.C."/>
            <person name="Cho J.C."/>
            <person name="Ferriera S."/>
            <person name="Johnson J."/>
            <person name="Vergin K.L."/>
            <person name="Giovannoni S.J."/>
        </authorList>
    </citation>
    <scope>NUCLEOTIDE SEQUENCE [LARGE SCALE GENOMIC DNA]</scope>
    <source>
        <strain evidence="13 14">HTCC2654</strain>
    </source>
</reference>
<comment type="function">
    <text evidence="9 10">Catalyzes the oxidation of D-lactate to pyruvate.</text>
</comment>
<keyword evidence="2 9" id="KW-1003">Cell membrane</keyword>
<dbReference type="GO" id="GO:0102029">
    <property type="term" value="F:D-lactate dehydrogenase (quinone) activity"/>
    <property type="evidence" value="ECO:0007669"/>
    <property type="project" value="UniProtKB-EC"/>
</dbReference>
<dbReference type="InterPro" id="IPR016167">
    <property type="entry name" value="FAD-bd_PCMH_sub1"/>
</dbReference>
<dbReference type="GO" id="GO:0004458">
    <property type="term" value="F:D-lactate dehydrogenase (cytochrome) activity"/>
    <property type="evidence" value="ECO:0007669"/>
    <property type="project" value="UniProtKB-UniRule"/>
</dbReference>
<dbReference type="PANTHER" id="PTHR43716">
    <property type="entry name" value="D-2-HYDROXYGLUTARATE DEHYDROGENASE, MITOCHONDRIAL"/>
    <property type="match status" value="1"/>
</dbReference>
<feature type="binding site" evidence="9 11">
    <location>
        <position position="255"/>
    </location>
    <ligand>
        <name>FAD</name>
        <dbReference type="ChEBI" id="CHEBI:57692"/>
    </ligand>
</feature>
<dbReference type="GO" id="GO:0006089">
    <property type="term" value="P:lactate metabolic process"/>
    <property type="evidence" value="ECO:0007669"/>
    <property type="project" value="UniProtKB-UniRule"/>
</dbReference>
<dbReference type="Gene3D" id="3.30.70.610">
    <property type="entry name" value="D-lactate dehydrogenase, cap domain, subdomain 1"/>
    <property type="match status" value="2"/>
</dbReference>
<dbReference type="HAMAP" id="MF_02092">
    <property type="entry name" value="DLDH_Dld"/>
    <property type="match status" value="1"/>
</dbReference>
<feature type="binding site" evidence="9 11">
    <location>
        <position position="143"/>
    </location>
    <ligand>
        <name>FAD</name>
        <dbReference type="ChEBI" id="CHEBI:57692"/>
    </ligand>
</feature>
<dbReference type="Gene3D" id="3.30.43.10">
    <property type="entry name" value="Uridine Diphospho-n-acetylenolpyruvylglucosamine Reductase, domain 2"/>
    <property type="match status" value="1"/>
</dbReference>
<evidence type="ECO:0000259" key="12">
    <source>
        <dbReference type="PROSITE" id="PS51387"/>
    </source>
</evidence>
<keyword evidence="8 9" id="KW-0472">Membrane</keyword>
<evidence type="ECO:0000256" key="9">
    <source>
        <dbReference type="HAMAP-Rule" id="MF_02092"/>
    </source>
</evidence>
<evidence type="ECO:0000256" key="6">
    <source>
        <dbReference type="ARBA" id="ARBA00022827"/>
    </source>
</evidence>
<dbReference type="PANTHER" id="PTHR43716:SF1">
    <property type="entry name" value="D-2-HYDROXYGLUTARATE DEHYDROGENASE, MITOCHONDRIAL"/>
    <property type="match status" value="1"/>
</dbReference>
<evidence type="ECO:0000313" key="13">
    <source>
        <dbReference type="EMBL" id="EAQ11329.1"/>
    </source>
</evidence>
<dbReference type="GO" id="GO:0055085">
    <property type="term" value="P:transmembrane transport"/>
    <property type="evidence" value="ECO:0007669"/>
    <property type="project" value="InterPro"/>
</dbReference>
<keyword evidence="3 9" id="KW-0997">Cell inner membrane</keyword>
<gene>
    <name evidence="9" type="primary">dld</name>
    <name evidence="13" type="ORF">RB2654_23243</name>
</gene>
<name>A3VK24_9RHOB</name>
<dbReference type="RefSeq" id="WP_008327499.1">
    <property type="nucleotide sequence ID" value="NZ_AAMT01000016.1"/>
</dbReference>
<feature type="domain" description="FAD-binding PCMH-type" evidence="12">
    <location>
        <begin position="36"/>
        <end position="209"/>
    </location>
</feature>
<evidence type="ECO:0000256" key="2">
    <source>
        <dbReference type="ARBA" id="ARBA00022475"/>
    </source>
</evidence>
<dbReference type="SUPFAM" id="SSF55103">
    <property type="entry name" value="FAD-linked oxidases, C-terminal domain"/>
    <property type="match status" value="1"/>
</dbReference>
<feature type="binding site" evidence="11">
    <location>
        <position position="250"/>
    </location>
    <ligand>
        <name>FAD</name>
        <dbReference type="ChEBI" id="CHEBI:57692"/>
    </ligand>
</feature>
<dbReference type="InterPro" id="IPR012256">
    <property type="entry name" value="D_lactate_DH"/>
</dbReference>
<sequence>MTQDALVARLTRIVGRRHCLTDPARTARYRKGFRSGEGAAKAVVVPGSLVEMWRVLEAVVAADCIVIMQAANTGLTEGSTPKGVYDRDVVIVSTLRLDRVQLIDGGRQVVSHPGGTLFTLEKMLRPLGRQPHSVIGSSCIGASIVGGVCNNSGGSLVRRGPVYTELSLFARIDAEGRLTLVNHLGIDLGDTPEEMLGRLDRGEIAAEAIRHDAGRASDDGYAARVREIDADTPARFNADPRGLYEASGSAGKVAVFAVRLDTFPSETGDRVFYVGTNDTAAFATLRRRLLSELPDLPVSGEYLHRDCFDISHRYGKDTVLMIHWLGTDRLPLFFALKGRIDGILRKYRWLPGNLTDRVMQGLSRLAPEALPKRMLDFRDWYEHHLILKVSGASAAQTEGILAETVGQAGFFGCTEAEAGKAMLHRFAAAGAAVRYGAVRGRAPEDVLALDIALRRNDADWFETLPAHIADQIEARLYYGHFLCHVLHQDYVVKPGVDPKALKAELLALIDARGAEYPAEHNVGHLYAAKPALAEHYRSLDPTNAFNPGIGKTSREKGYGAACGCGADHAEGHRAAE</sequence>
<comment type="caution">
    <text evidence="13">The sequence shown here is derived from an EMBL/GenBank/DDBJ whole genome shotgun (WGS) entry which is preliminary data.</text>
</comment>
<comment type="subcellular location">
    <subcellularLocation>
        <location evidence="9">Cell inner membrane</location>
        <topology evidence="9">Peripheral membrane protein</topology>
        <orientation evidence="9">Cytoplasmic side</orientation>
    </subcellularLocation>
</comment>
<keyword evidence="6 9" id="KW-0274">FAD</keyword>
<evidence type="ECO:0000256" key="7">
    <source>
        <dbReference type="ARBA" id="ARBA00023002"/>
    </source>
</evidence>
<dbReference type="HOGENOM" id="CLU_034094_0_0_5"/>
<dbReference type="InterPro" id="IPR016169">
    <property type="entry name" value="FAD-bd_PCMH_sub2"/>
</dbReference>
<dbReference type="InterPro" id="IPR016173">
    <property type="entry name" value="D-lactate_DH_C-sub2"/>
</dbReference>
<organism evidence="13 14">
    <name type="scientific">Maritimibacter alkaliphilus HTCC2654</name>
    <dbReference type="NCBI Taxonomy" id="314271"/>
    <lineage>
        <taxon>Bacteria</taxon>
        <taxon>Pseudomonadati</taxon>
        <taxon>Pseudomonadota</taxon>
        <taxon>Alphaproteobacteria</taxon>
        <taxon>Rhodobacterales</taxon>
        <taxon>Roseobacteraceae</taxon>
        <taxon>Maritimibacter</taxon>
    </lineage>
</organism>
<dbReference type="Proteomes" id="UP000002931">
    <property type="component" value="Unassembled WGS sequence"/>
</dbReference>
<accession>A3VK24</accession>
<dbReference type="InterPro" id="IPR016164">
    <property type="entry name" value="FAD-linked_Oxase-like_C"/>
</dbReference>
<comment type="catalytic activity">
    <reaction evidence="9 10">
        <text>(R)-lactate + a quinone = a quinol + pyruvate</text>
        <dbReference type="Rhea" id="RHEA:51468"/>
        <dbReference type="ChEBI" id="CHEBI:15361"/>
        <dbReference type="ChEBI" id="CHEBI:16004"/>
        <dbReference type="ChEBI" id="CHEBI:24646"/>
        <dbReference type="ChEBI" id="CHEBI:132124"/>
        <dbReference type="EC" id="1.1.5.12"/>
    </reaction>
</comment>
<proteinExistence type="inferred from homology"/>